<gene>
    <name evidence="2" type="ORF">SAMN05216480_11714</name>
</gene>
<sequence length="195" mass="22390">MDQVSAYLEKHDRWKKELEKLRAILLTTELTETIKWGASTYTLDNKNVVGIGAFKSYCGLWFFQGALLNDTANLLYNAQEGKTKALRQWRFESESEIDEKLILKYVQQAIDNQKKGLEIKANTNKTLVLGPELQALFKEDTTLEAAFYKLTPGKQREYADYITEAKRAATKLSRLEKISPMILEGKGLHDKYKNC</sequence>
<dbReference type="SUPFAM" id="SSF159888">
    <property type="entry name" value="YdhG-like"/>
    <property type="match status" value="1"/>
</dbReference>
<proteinExistence type="predicted"/>
<feature type="domain" description="YdhG-like" evidence="1">
    <location>
        <begin position="14"/>
        <end position="110"/>
    </location>
</feature>
<dbReference type="EMBL" id="FPBK01000017">
    <property type="protein sequence ID" value="SFU73183.1"/>
    <property type="molecule type" value="Genomic_DNA"/>
</dbReference>
<dbReference type="Proteomes" id="UP000199138">
    <property type="component" value="Unassembled WGS sequence"/>
</dbReference>
<organism evidence="2 3">
    <name type="scientific">Pustulibacterium marinum</name>
    <dbReference type="NCBI Taxonomy" id="1224947"/>
    <lineage>
        <taxon>Bacteria</taxon>
        <taxon>Pseudomonadati</taxon>
        <taxon>Bacteroidota</taxon>
        <taxon>Flavobacteriia</taxon>
        <taxon>Flavobacteriales</taxon>
        <taxon>Flavobacteriaceae</taxon>
        <taxon>Pustulibacterium</taxon>
    </lineage>
</organism>
<keyword evidence="3" id="KW-1185">Reference proteome</keyword>
<protein>
    <submittedName>
        <fullName evidence="2">Uncharacterized conserved protein YdeI, YjbR/CyaY-like superfamily, DUF1801 family</fullName>
    </submittedName>
</protein>
<accession>A0A1I7IJT1</accession>
<dbReference type="Pfam" id="PF13376">
    <property type="entry name" value="OmdA"/>
    <property type="match status" value="1"/>
</dbReference>
<dbReference type="RefSeq" id="WP_093026273.1">
    <property type="nucleotide sequence ID" value="NZ_FPBK01000017.1"/>
</dbReference>
<dbReference type="STRING" id="1224947.SAMN05216480_11714"/>
<dbReference type="AlphaFoldDB" id="A0A1I7IJT1"/>
<dbReference type="Pfam" id="PF08818">
    <property type="entry name" value="DUF1801"/>
    <property type="match status" value="1"/>
</dbReference>
<reference evidence="2 3" key="1">
    <citation type="submission" date="2016-10" db="EMBL/GenBank/DDBJ databases">
        <authorList>
            <person name="de Groot N.N."/>
        </authorList>
    </citation>
    <scope>NUCLEOTIDE SEQUENCE [LARGE SCALE GENOMIC DNA]</scope>
    <source>
        <strain evidence="2 3">CGMCC 1.12333</strain>
    </source>
</reference>
<evidence type="ECO:0000313" key="2">
    <source>
        <dbReference type="EMBL" id="SFU73183.1"/>
    </source>
</evidence>
<dbReference type="InterPro" id="IPR016786">
    <property type="entry name" value="YdeI_bac"/>
</dbReference>
<dbReference type="Gene3D" id="3.90.1150.200">
    <property type="match status" value="1"/>
</dbReference>
<evidence type="ECO:0000259" key="1">
    <source>
        <dbReference type="Pfam" id="PF08818"/>
    </source>
</evidence>
<dbReference type="OrthoDB" id="214150at2"/>
<name>A0A1I7IJT1_9FLAO</name>
<dbReference type="PIRSF" id="PIRSF021308">
    <property type="entry name" value="UCP021308"/>
    <property type="match status" value="1"/>
</dbReference>
<evidence type="ECO:0000313" key="3">
    <source>
        <dbReference type="Proteomes" id="UP000199138"/>
    </source>
</evidence>
<dbReference type="InterPro" id="IPR014922">
    <property type="entry name" value="YdhG-like"/>
</dbReference>